<sequence length="280" mass="29191">MTAAATAPPQFGNAAVPVPYRIVSRVAETADTVTVELAPVAQALPVFEPGRFAMITAYGIGDVPISLSGWHGNRPVHTIRAVGAVTRALCQAAPGAVIGMRGPFGTTWDVSSAAGHDVIVVAGGIGLAPLRPVIRRVLAEPTAFGRVSVLVGAREPAEMLYRDELRRWAARAQVEVIVDRAADGWTGPVGLVTALVAGADVDPAAAVAFVCGPEVMMRSAARALIDRGVPAAAVRVSLERDMRCGVGWCGHCQLGPLLICRDGPVVNHPVAAPLWDVREL</sequence>
<dbReference type="GO" id="GO:0046872">
    <property type="term" value="F:metal ion binding"/>
    <property type="evidence" value="ECO:0007669"/>
    <property type="project" value="UniProtKB-KW"/>
</dbReference>
<keyword evidence="1" id="KW-0411">Iron-sulfur</keyword>
<dbReference type="CDD" id="cd06221">
    <property type="entry name" value="sulfite_reductase_like"/>
    <property type="match status" value="1"/>
</dbReference>
<name>A0A8J3BWE2_9ACTN</name>
<dbReference type="PRINTS" id="PR00410">
    <property type="entry name" value="PHEHYDRXLASE"/>
</dbReference>
<evidence type="ECO:0000259" key="2">
    <source>
        <dbReference type="PROSITE" id="PS51384"/>
    </source>
</evidence>
<dbReference type="InterPro" id="IPR001433">
    <property type="entry name" value="OxRdtase_FAD/NAD-bd"/>
</dbReference>
<reference evidence="3" key="1">
    <citation type="journal article" date="2014" name="Int. J. Syst. Evol. Microbiol.">
        <title>Complete genome sequence of Corynebacterium casei LMG S-19264T (=DSM 44701T), isolated from a smear-ripened cheese.</title>
        <authorList>
            <consortium name="US DOE Joint Genome Institute (JGI-PGF)"/>
            <person name="Walter F."/>
            <person name="Albersmeier A."/>
            <person name="Kalinowski J."/>
            <person name="Ruckert C."/>
        </authorList>
    </citation>
    <scope>NUCLEOTIDE SEQUENCE</scope>
    <source>
        <strain evidence="3">CGMCC 4.7299</strain>
    </source>
</reference>
<protein>
    <submittedName>
        <fullName evidence="3">Oxidoreductase</fullName>
    </submittedName>
</protein>
<dbReference type="Pfam" id="PF10418">
    <property type="entry name" value="DHODB_Fe-S_bind"/>
    <property type="match status" value="1"/>
</dbReference>
<evidence type="ECO:0000313" key="3">
    <source>
        <dbReference type="EMBL" id="GGK75072.1"/>
    </source>
</evidence>
<dbReference type="InterPro" id="IPR017938">
    <property type="entry name" value="Riboflavin_synthase-like_b-brl"/>
</dbReference>
<dbReference type="InterPro" id="IPR039261">
    <property type="entry name" value="FNR_nucleotide-bd"/>
</dbReference>
<keyword evidence="1" id="KW-0001">2Fe-2S</keyword>
<keyword evidence="1" id="KW-0479">Metal-binding</keyword>
<feature type="domain" description="FAD-binding FR-type" evidence="2">
    <location>
        <begin position="15"/>
        <end position="110"/>
    </location>
</feature>
<dbReference type="InterPro" id="IPR019480">
    <property type="entry name" value="Dihydroorotate_DH_Fe-S-bd"/>
</dbReference>
<dbReference type="GO" id="GO:0051537">
    <property type="term" value="F:2 iron, 2 sulfur cluster binding"/>
    <property type="evidence" value="ECO:0007669"/>
    <property type="project" value="UniProtKB-KW"/>
</dbReference>
<gene>
    <name evidence="3" type="ORF">GCM10012284_06330</name>
</gene>
<dbReference type="PIRSF" id="PIRSF006816">
    <property type="entry name" value="Cyc3_hyd_g"/>
    <property type="match status" value="1"/>
</dbReference>
<dbReference type="InterPro" id="IPR050353">
    <property type="entry name" value="PyrK_electron_transfer"/>
</dbReference>
<dbReference type="Pfam" id="PF00175">
    <property type="entry name" value="NAD_binding_1"/>
    <property type="match status" value="1"/>
</dbReference>
<dbReference type="PRINTS" id="PR00371">
    <property type="entry name" value="FPNCR"/>
</dbReference>
<keyword evidence="4" id="KW-1185">Reference proteome</keyword>
<keyword evidence="1" id="KW-0408">Iron</keyword>
<accession>A0A8J3BWE2</accession>
<dbReference type="GO" id="GO:0016491">
    <property type="term" value="F:oxidoreductase activity"/>
    <property type="evidence" value="ECO:0007669"/>
    <property type="project" value="InterPro"/>
</dbReference>
<feature type="binding site" evidence="1">
    <location>
        <position position="260"/>
    </location>
    <ligand>
        <name>[2Fe-2S] cluster</name>
        <dbReference type="ChEBI" id="CHEBI:190135"/>
    </ligand>
</feature>
<reference evidence="3" key="2">
    <citation type="submission" date="2020-09" db="EMBL/GenBank/DDBJ databases">
        <authorList>
            <person name="Sun Q."/>
            <person name="Zhou Y."/>
        </authorList>
    </citation>
    <scope>NUCLEOTIDE SEQUENCE</scope>
    <source>
        <strain evidence="3">CGMCC 4.7299</strain>
    </source>
</reference>
<dbReference type="InterPro" id="IPR012165">
    <property type="entry name" value="Cyt_c3_hydrogenase_gsu"/>
</dbReference>
<dbReference type="SUPFAM" id="SSF52343">
    <property type="entry name" value="Ferredoxin reductase-like, C-terminal NADP-linked domain"/>
    <property type="match status" value="1"/>
</dbReference>
<organism evidence="3 4">
    <name type="scientific">Mangrovihabitans endophyticus</name>
    <dbReference type="NCBI Taxonomy" id="1751298"/>
    <lineage>
        <taxon>Bacteria</taxon>
        <taxon>Bacillati</taxon>
        <taxon>Actinomycetota</taxon>
        <taxon>Actinomycetes</taxon>
        <taxon>Micromonosporales</taxon>
        <taxon>Micromonosporaceae</taxon>
        <taxon>Mangrovihabitans</taxon>
    </lineage>
</organism>
<feature type="binding site" evidence="1">
    <location>
        <position position="244"/>
    </location>
    <ligand>
        <name>[2Fe-2S] cluster</name>
        <dbReference type="ChEBI" id="CHEBI:190135"/>
    </ligand>
</feature>
<dbReference type="Gene3D" id="2.40.30.10">
    <property type="entry name" value="Translation factors"/>
    <property type="match status" value="1"/>
</dbReference>
<dbReference type="PANTHER" id="PTHR43513:SF3">
    <property type="entry name" value="DIHYDROOROTATE DEHYDROGENASE B (NAD(+)), ELECTRON TRANSFER SUBUNIT-RELATED"/>
    <property type="match status" value="1"/>
</dbReference>
<dbReference type="PANTHER" id="PTHR43513">
    <property type="entry name" value="DIHYDROOROTATE DEHYDROGENASE B (NAD(+)), ELECTRON TRANSFER SUBUNIT"/>
    <property type="match status" value="1"/>
</dbReference>
<dbReference type="EMBL" id="BMMX01000001">
    <property type="protein sequence ID" value="GGK75072.1"/>
    <property type="molecule type" value="Genomic_DNA"/>
</dbReference>
<dbReference type="Gene3D" id="3.40.50.80">
    <property type="entry name" value="Nucleotide-binding domain of ferredoxin-NADP reductase (FNR) module"/>
    <property type="match status" value="1"/>
</dbReference>
<dbReference type="Proteomes" id="UP000656042">
    <property type="component" value="Unassembled WGS sequence"/>
</dbReference>
<dbReference type="RefSeq" id="WP_189077456.1">
    <property type="nucleotide sequence ID" value="NZ_BMMX01000001.1"/>
</dbReference>
<dbReference type="AlphaFoldDB" id="A0A8J3BWE2"/>
<dbReference type="SUPFAM" id="SSF63380">
    <property type="entry name" value="Riboflavin synthase domain-like"/>
    <property type="match status" value="1"/>
</dbReference>
<dbReference type="GO" id="GO:0006221">
    <property type="term" value="P:pyrimidine nucleotide biosynthetic process"/>
    <property type="evidence" value="ECO:0007669"/>
    <property type="project" value="InterPro"/>
</dbReference>
<feature type="binding site" evidence="1">
    <location>
        <position position="249"/>
    </location>
    <ligand>
        <name>[2Fe-2S] cluster</name>
        <dbReference type="ChEBI" id="CHEBI:190135"/>
    </ligand>
</feature>
<evidence type="ECO:0000313" key="4">
    <source>
        <dbReference type="Proteomes" id="UP000656042"/>
    </source>
</evidence>
<comment type="caution">
    <text evidence="3">The sequence shown here is derived from an EMBL/GenBank/DDBJ whole genome shotgun (WGS) entry which is preliminary data.</text>
</comment>
<evidence type="ECO:0000256" key="1">
    <source>
        <dbReference type="PIRSR" id="PIRSR006816-2"/>
    </source>
</evidence>
<dbReference type="InterPro" id="IPR001709">
    <property type="entry name" value="Flavoprot_Pyr_Nucl_cyt_Rdtase"/>
</dbReference>
<proteinExistence type="predicted"/>
<dbReference type="InterPro" id="IPR017927">
    <property type="entry name" value="FAD-bd_FR_type"/>
</dbReference>
<feature type="binding site" evidence="1">
    <location>
        <position position="252"/>
    </location>
    <ligand>
        <name>[2Fe-2S] cluster</name>
        <dbReference type="ChEBI" id="CHEBI:190135"/>
    </ligand>
</feature>
<dbReference type="GO" id="GO:0050660">
    <property type="term" value="F:flavin adenine dinucleotide binding"/>
    <property type="evidence" value="ECO:0007669"/>
    <property type="project" value="InterPro"/>
</dbReference>
<dbReference type="PROSITE" id="PS51384">
    <property type="entry name" value="FAD_FR"/>
    <property type="match status" value="1"/>
</dbReference>
<comment type="cofactor">
    <cofactor evidence="1">
        <name>[2Fe-2S] cluster</name>
        <dbReference type="ChEBI" id="CHEBI:190135"/>
    </cofactor>
    <text evidence="1">Binds 1 [2Fe-2S] cluster per subunit.</text>
</comment>